<dbReference type="FunFam" id="1.20.1250.20:FF:000013">
    <property type="entry name" value="MFS general substrate transporter"/>
    <property type="match status" value="1"/>
</dbReference>
<dbReference type="EMBL" id="CVMT01000001">
    <property type="protein sequence ID" value="CRG84133.1"/>
    <property type="molecule type" value="Genomic_DNA"/>
</dbReference>
<dbReference type="Pfam" id="PF07690">
    <property type="entry name" value="MFS_1"/>
    <property type="match status" value="1"/>
</dbReference>
<dbReference type="FunFam" id="1.20.1250.20:FF:000057">
    <property type="entry name" value="MFS general substrate transporter"/>
    <property type="match status" value="1"/>
</dbReference>
<dbReference type="STRING" id="28573.A0A0U1LMT5"/>
<feature type="transmembrane region" description="Helical" evidence="6">
    <location>
        <begin position="433"/>
        <end position="458"/>
    </location>
</feature>
<organism evidence="8 9">
    <name type="scientific">Talaromyces islandicus</name>
    <name type="common">Penicillium islandicum</name>
    <dbReference type="NCBI Taxonomy" id="28573"/>
    <lineage>
        <taxon>Eukaryota</taxon>
        <taxon>Fungi</taxon>
        <taxon>Dikarya</taxon>
        <taxon>Ascomycota</taxon>
        <taxon>Pezizomycotina</taxon>
        <taxon>Eurotiomycetes</taxon>
        <taxon>Eurotiomycetidae</taxon>
        <taxon>Eurotiales</taxon>
        <taxon>Trichocomaceae</taxon>
        <taxon>Talaromyces</taxon>
        <taxon>Talaromyces sect. Islandici</taxon>
    </lineage>
</organism>
<keyword evidence="2" id="KW-0813">Transport</keyword>
<feature type="domain" description="Major facilitator superfamily (MFS) profile" evidence="7">
    <location>
        <begin position="42"/>
        <end position="462"/>
    </location>
</feature>
<evidence type="ECO:0000313" key="9">
    <source>
        <dbReference type="Proteomes" id="UP000054383"/>
    </source>
</evidence>
<feature type="transmembrane region" description="Helical" evidence="6">
    <location>
        <begin position="342"/>
        <end position="362"/>
    </location>
</feature>
<reference evidence="8 9" key="1">
    <citation type="submission" date="2015-04" db="EMBL/GenBank/DDBJ databases">
        <authorList>
            <person name="Syromyatnikov M.Y."/>
            <person name="Popov V.N."/>
        </authorList>
    </citation>
    <scope>NUCLEOTIDE SEQUENCE [LARGE SCALE GENOMIC DNA]</scope>
    <source>
        <strain evidence="8">WF-38-12</strain>
    </source>
</reference>
<feature type="transmembrane region" description="Helical" evidence="6">
    <location>
        <begin position="276"/>
        <end position="295"/>
    </location>
</feature>
<protein>
    <submittedName>
        <fullName evidence="8">Putative transporter C1002,16c</fullName>
    </submittedName>
</protein>
<feature type="transmembrane region" description="Helical" evidence="6">
    <location>
        <begin position="307"/>
        <end position="330"/>
    </location>
</feature>
<evidence type="ECO:0000256" key="2">
    <source>
        <dbReference type="ARBA" id="ARBA00022448"/>
    </source>
</evidence>
<comment type="subcellular location">
    <subcellularLocation>
        <location evidence="1">Membrane</location>
        <topology evidence="1">Multi-pass membrane protein</topology>
    </subcellularLocation>
</comment>
<evidence type="ECO:0000256" key="3">
    <source>
        <dbReference type="ARBA" id="ARBA00022692"/>
    </source>
</evidence>
<feature type="transmembrane region" description="Helical" evidence="6">
    <location>
        <begin position="368"/>
        <end position="392"/>
    </location>
</feature>
<keyword evidence="4 6" id="KW-1133">Transmembrane helix</keyword>
<dbReference type="InterPro" id="IPR036259">
    <property type="entry name" value="MFS_trans_sf"/>
</dbReference>
<feature type="transmembrane region" description="Helical" evidence="6">
    <location>
        <begin position="138"/>
        <end position="158"/>
    </location>
</feature>
<keyword evidence="3 6" id="KW-0812">Transmembrane</keyword>
<dbReference type="PROSITE" id="PS50850">
    <property type="entry name" value="MFS"/>
    <property type="match status" value="1"/>
</dbReference>
<evidence type="ECO:0000313" key="8">
    <source>
        <dbReference type="EMBL" id="CRG84133.1"/>
    </source>
</evidence>
<dbReference type="AlphaFoldDB" id="A0A0U1LMT5"/>
<feature type="transmembrane region" description="Helical" evidence="6">
    <location>
        <begin position="170"/>
        <end position="192"/>
    </location>
</feature>
<evidence type="ECO:0000256" key="1">
    <source>
        <dbReference type="ARBA" id="ARBA00004141"/>
    </source>
</evidence>
<evidence type="ECO:0000259" key="7">
    <source>
        <dbReference type="PROSITE" id="PS50850"/>
    </source>
</evidence>
<name>A0A0U1LMT5_TALIS</name>
<dbReference type="GO" id="GO:0022857">
    <property type="term" value="F:transmembrane transporter activity"/>
    <property type="evidence" value="ECO:0007669"/>
    <property type="project" value="InterPro"/>
</dbReference>
<dbReference type="OMA" id="YMLMQIP"/>
<dbReference type="PANTHER" id="PTHR43791">
    <property type="entry name" value="PERMEASE-RELATED"/>
    <property type="match status" value="1"/>
</dbReference>
<dbReference type="GO" id="GO:0016020">
    <property type="term" value="C:membrane"/>
    <property type="evidence" value="ECO:0007669"/>
    <property type="project" value="UniProtKB-SubCell"/>
</dbReference>
<proteinExistence type="predicted"/>
<feature type="transmembrane region" description="Helical" evidence="6">
    <location>
        <begin position="204"/>
        <end position="224"/>
    </location>
</feature>
<dbReference type="InterPro" id="IPR011701">
    <property type="entry name" value="MFS"/>
</dbReference>
<gene>
    <name evidence="8" type="ORF">PISL3812_01460</name>
</gene>
<dbReference type="OrthoDB" id="2250022at2759"/>
<accession>A0A0U1LMT5</accession>
<dbReference type="Proteomes" id="UP000054383">
    <property type="component" value="Unassembled WGS sequence"/>
</dbReference>
<keyword evidence="5 6" id="KW-0472">Membrane</keyword>
<dbReference type="PANTHER" id="PTHR43791:SF62">
    <property type="entry name" value="MAJOR FACILITATOR SUPERFAMILY (MFS) PROFILE DOMAIN-CONTAINING PROTEIN"/>
    <property type="match status" value="1"/>
</dbReference>
<dbReference type="InterPro" id="IPR020846">
    <property type="entry name" value="MFS_dom"/>
</dbReference>
<sequence length="481" mass="52980">MADKEIGHSEHFDVMPKADNLPMSEGDLATERELVRKLDMTLMPIVWVMYLFNYLDRNNIAQAKLNSFETDLGLRGDNFNTAVSILNVGYMLMQIPSNMLITRVRPSLYIPLWICLWSCTSAATAATRNYTDLIVVRLFLGVVEAPFFPGAFYLLSCWYTKKELAFRTAILYSGLILATAISGLLSAGIFAGLDGSRGISGWRWLFIIEGAGSFFAGLCGVFLLPDLPGAKTGSAKWLFTEELQCVARDRMIRDRVSNQVSENSIWYGLRTAVLDFRVWIFAIILCSNHTAYGFNNFYPTIVEGLNFGGTTVTLVCTMPPYLLSAAVALISAYSSDHLKDRGYHIGGLMALAAAGFVISVALPPSNHAVLYFASFLYITGTFSANSLVYTWAAASVNQTPEKRACATAIINVMGQVGNIWSPYFFRSQDAPRYVLAMVLMIAFSGLSIVGCAVMKIVLKRDNKKLLESFSGTGITPNLHVL</sequence>
<dbReference type="Gene3D" id="1.20.1250.20">
    <property type="entry name" value="MFS general substrate transporter like domains"/>
    <property type="match status" value="2"/>
</dbReference>
<dbReference type="SUPFAM" id="SSF103473">
    <property type="entry name" value="MFS general substrate transporter"/>
    <property type="match status" value="1"/>
</dbReference>
<keyword evidence="9" id="KW-1185">Reference proteome</keyword>
<evidence type="ECO:0000256" key="4">
    <source>
        <dbReference type="ARBA" id="ARBA00022989"/>
    </source>
</evidence>
<evidence type="ECO:0000256" key="5">
    <source>
        <dbReference type="ARBA" id="ARBA00023136"/>
    </source>
</evidence>
<evidence type="ECO:0000256" key="6">
    <source>
        <dbReference type="SAM" id="Phobius"/>
    </source>
</evidence>